<comment type="caution">
    <text evidence="2">The sequence shown here is derived from an EMBL/GenBank/DDBJ whole genome shotgun (WGS) entry which is preliminary data.</text>
</comment>
<gene>
    <name evidence="2" type="ORF">H9831_05770</name>
</gene>
<feature type="non-terminal residue" evidence="2">
    <location>
        <position position="255"/>
    </location>
</feature>
<dbReference type="EMBL" id="DXDD01000073">
    <property type="protein sequence ID" value="HIY60174.1"/>
    <property type="molecule type" value="Genomic_DNA"/>
</dbReference>
<reference evidence="2" key="1">
    <citation type="journal article" date="2021" name="PeerJ">
        <title>Extensive microbial diversity within the chicken gut microbiome revealed by metagenomics and culture.</title>
        <authorList>
            <person name="Gilroy R."/>
            <person name="Ravi A."/>
            <person name="Getino M."/>
            <person name="Pursley I."/>
            <person name="Horton D.L."/>
            <person name="Alikhan N.F."/>
            <person name="Baker D."/>
            <person name="Gharbi K."/>
            <person name="Hall N."/>
            <person name="Watson M."/>
            <person name="Adriaenssens E.M."/>
            <person name="Foster-Nyarko E."/>
            <person name="Jarju S."/>
            <person name="Secka A."/>
            <person name="Antonio M."/>
            <person name="Oren A."/>
            <person name="Chaudhuri R.R."/>
            <person name="La Ragione R."/>
            <person name="Hildebrand F."/>
            <person name="Pallen M.J."/>
        </authorList>
    </citation>
    <scope>NUCLEOTIDE SEQUENCE</scope>
    <source>
        <strain evidence="2">ChiSxjej3B15-24422</strain>
    </source>
</reference>
<keyword evidence="1" id="KW-0472">Membrane</keyword>
<reference evidence="2" key="2">
    <citation type="submission" date="2021-04" db="EMBL/GenBank/DDBJ databases">
        <authorList>
            <person name="Gilroy R."/>
        </authorList>
    </citation>
    <scope>NUCLEOTIDE SEQUENCE</scope>
    <source>
        <strain evidence="2">ChiSxjej3B15-24422</strain>
    </source>
</reference>
<accession>A0A9D2C6T0</accession>
<proteinExistence type="predicted"/>
<feature type="transmembrane region" description="Helical" evidence="1">
    <location>
        <begin position="134"/>
        <end position="155"/>
    </location>
</feature>
<evidence type="ECO:0000313" key="2">
    <source>
        <dbReference type="EMBL" id="HIY60174.1"/>
    </source>
</evidence>
<evidence type="ECO:0000313" key="3">
    <source>
        <dbReference type="Proteomes" id="UP000824007"/>
    </source>
</evidence>
<sequence>MTEKKESRDEKLIEELYEKLWWYTHEATDEEFDEKEVDAITRLLDILEPVHDDQAYASGADAALQRFWERYGEEEEAAGTDVDAEEDFSFAETAGTVRAATDVREHGNVDSEKLSRKSFGKSSVHQRSGRWRRVIVRIGIGLAACVVLLVTVNVGCYAIKKKSFFEIVRDGVGRIEITVTGNMNEIVDGENNAVECSSWEKAEELVGEDLLEPTYIPEGYELRLLLVQDSQLQKVVRGWYANDEGYYLRIYVRVY</sequence>
<keyword evidence="1" id="KW-1133">Transmembrane helix</keyword>
<evidence type="ECO:0000256" key="1">
    <source>
        <dbReference type="SAM" id="Phobius"/>
    </source>
</evidence>
<dbReference type="Proteomes" id="UP000824007">
    <property type="component" value="Unassembled WGS sequence"/>
</dbReference>
<protein>
    <submittedName>
        <fullName evidence="2">Uncharacterized protein</fullName>
    </submittedName>
</protein>
<dbReference type="AlphaFoldDB" id="A0A9D2C6T0"/>
<name>A0A9D2C6T0_9FIRM</name>
<keyword evidence="1" id="KW-0812">Transmembrane</keyword>
<organism evidence="2 3">
    <name type="scientific">Candidatus Eisenbergiella pullistercoris</name>
    <dbReference type="NCBI Taxonomy" id="2838555"/>
    <lineage>
        <taxon>Bacteria</taxon>
        <taxon>Bacillati</taxon>
        <taxon>Bacillota</taxon>
        <taxon>Clostridia</taxon>
        <taxon>Lachnospirales</taxon>
        <taxon>Lachnospiraceae</taxon>
        <taxon>Eisenbergiella</taxon>
    </lineage>
</organism>